<name>F8N8V2_9BACT</name>
<dbReference type="HOGENOM" id="CLU_2790489_0_0_10"/>
<feature type="region of interest" description="Disordered" evidence="1">
    <location>
        <begin position="25"/>
        <end position="68"/>
    </location>
</feature>
<dbReference type="STRING" id="688246.Premu_0104"/>
<organism evidence="2 3">
    <name type="scientific">Hallella multisaccharivorax DSM 17128</name>
    <dbReference type="NCBI Taxonomy" id="688246"/>
    <lineage>
        <taxon>Bacteria</taxon>
        <taxon>Pseudomonadati</taxon>
        <taxon>Bacteroidota</taxon>
        <taxon>Bacteroidia</taxon>
        <taxon>Bacteroidales</taxon>
        <taxon>Prevotellaceae</taxon>
        <taxon>Hallella</taxon>
    </lineage>
</organism>
<keyword evidence="3" id="KW-1185">Reference proteome</keyword>
<dbReference type="Proteomes" id="UP000002772">
    <property type="component" value="Unassembled WGS sequence"/>
</dbReference>
<evidence type="ECO:0000313" key="3">
    <source>
        <dbReference type="Proteomes" id="UP000002772"/>
    </source>
</evidence>
<dbReference type="EMBL" id="GL945017">
    <property type="protein sequence ID" value="EGN55597.1"/>
    <property type="molecule type" value="Genomic_DNA"/>
</dbReference>
<evidence type="ECO:0000256" key="1">
    <source>
        <dbReference type="SAM" id="MobiDB-lite"/>
    </source>
</evidence>
<sequence length="68" mass="7403">MKKIYSAPVVYVKAMDIESPIMANSSDKGLEQSGNGFTQTGLNPTTDVYGPDALAKPSFFWDEGDENQ</sequence>
<accession>F8N8V2</accession>
<gene>
    <name evidence="2" type="ORF">Premu_0104</name>
</gene>
<feature type="compositionally biased region" description="Polar residues" evidence="1">
    <location>
        <begin position="25"/>
        <end position="46"/>
    </location>
</feature>
<protein>
    <submittedName>
        <fullName evidence="2">Uncharacterized protein</fullName>
    </submittedName>
</protein>
<dbReference type="AlphaFoldDB" id="F8N8V2"/>
<reference evidence="3" key="1">
    <citation type="journal article" date="2011" name="Stand. Genomic Sci.">
        <title>Non-contiguous finished genome sequence of the opportunistic oral pathogen Prevotella multisaccharivorax type strain (PPPA20).</title>
        <authorList>
            <person name="Pati A."/>
            <person name="Gronow S."/>
            <person name="Lu M."/>
            <person name="Lapidus A."/>
            <person name="Nolan M."/>
            <person name="Lucas S."/>
            <person name="Hammon N."/>
            <person name="Deshpande S."/>
            <person name="Cheng J.F."/>
            <person name="Tapia R."/>
            <person name="Han C."/>
            <person name="Goodwin L."/>
            <person name="Pitluck S."/>
            <person name="Liolios K."/>
            <person name="Pagani I."/>
            <person name="Mavromatis K."/>
            <person name="Mikhailova N."/>
            <person name="Huntemann M."/>
            <person name="Chen A."/>
            <person name="Palaniappan K."/>
            <person name="Land M."/>
            <person name="Hauser L."/>
            <person name="Detter J.C."/>
            <person name="Brambilla E.M."/>
            <person name="Rohde M."/>
            <person name="Goker M."/>
            <person name="Woyke T."/>
            <person name="Bristow J."/>
            <person name="Eisen J.A."/>
            <person name="Markowitz V."/>
            <person name="Hugenholtz P."/>
            <person name="Kyrpides N.C."/>
            <person name="Klenk H.P."/>
            <person name="Ivanova N."/>
        </authorList>
    </citation>
    <scope>NUCLEOTIDE SEQUENCE [LARGE SCALE GENOMIC DNA]</scope>
    <source>
        <strain evidence="3">DSM 17128</strain>
    </source>
</reference>
<proteinExistence type="predicted"/>
<evidence type="ECO:0000313" key="2">
    <source>
        <dbReference type="EMBL" id="EGN55597.1"/>
    </source>
</evidence>